<dbReference type="GO" id="GO:0000271">
    <property type="term" value="P:polysaccharide biosynthetic process"/>
    <property type="evidence" value="ECO:0007669"/>
    <property type="project" value="InterPro"/>
</dbReference>
<comment type="subcellular location">
    <subcellularLocation>
        <location evidence="1">Membrane</location>
        <topology evidence="1">Multi-pass membrane protein</topology>
    </subcellularLocation>
</comment>
<keyword evidence="3 7" id="KW-0812">Transmembrane</keyword>
<evidence type="ECO:0000256" key="6">
    <source>
        <dbReference type="SAM" id="MobiDB-lite"/>
    </source>
</evidence>
<dbReference type="PANTHER" id="PTHR38459">
    <property type="entry name" value="PROPHAGE BACTOPRENOL-LINKED GLUCOSE TRANSLOCASE HOMOLOG"/>
    <property type="match status" value="1"/>
</dbReference>
<reference evidence="9" key="1">
    <citation type="submission" date="2021-03" db="EMBL/GenBank/DDBJ databases">
        <title>Leucobacter chromiisoli sp. nov., isolated from chromium-containing soil of chemical plant.</title>
        <authorList>
            <person name="Xu Z."/>
        </authorList>
    </citation>
    <scope>NUCLEOTIDE SEQUENCE</scope>
    <source>
        <strain evidence="9">A2</strain>
    </source>
</reference>
<feature type="compositionally biased region" description="Basic and acidic residues" evidence="6">
    <location>
        <begin position="147"/>
        <end position="156"/>
    </location>
</feature>
<dbReference type="InterPro" id="IPR007267">
    <property type="entry name" value="GtrA_DPMS_TM"/>
</dbReference>
<feature type="transmembrane region" description="Helical" evidence="7">
    <location>
        <begin position="91"/>
        <end position="109"/>
    </location>
</feature>
<evidence type="ECO:0000256" key="4">
    <source>
        <dbReference type="ARBA" id="ARBA00022989"/>
    </source>
</evidence>
<dbReference type="GO" id="GO:0005886">
    <property type="term" value="C:plasma membrane"/>
    <property type="evidence" value="ECO:0007669"/>
    <property type="project" value="TreeGrafter"/>
</dbReference>
<evidence type="ECO:0000256" key="3">
    <source>
        <dbReference type="ARBA" id="ARBA00022692"/>
    </source>
</evidence>
<keyword evidence="10" id="KW-1185">Reference proteome</keyword>
<evidence type="ECO:0000313" key="10">
    <source>
        <dbReference type="Proteomes" id="UP000664398"/>
    </source>
</evidence>
<proteinExistence type="inferred from homology"/>
<evidence type="ECO:0000256" key="7">
    <source>
        <dbReference type="SAM" id="Phobius"/>
    </source>
</evidence>
<feature type="transmembrane region" description="Helical" evidence="7">
    <location>
        <begin position="121"/>
        <end position="138"/>
    </location>
</feature>
<evidence type="ECO:0000256" key="2">
    <source>
        <dbReference type="ARBA" id="ARBA00009399"/>
    </source>
</evidence>
<dbReference type="EMBL" id="JAGDYL010000015">
    <property type="protein sequence ID" value="MBO1805545.1"/>
    <property type="molecule type" value="Genomic_DNA"/>
</dbReference>
<comment type="similarity">
    <text evidence="2">Belongs to the GtrA family.</text>
</comment>
<accession>A0A939M1Y1</accession>
<feature type="transmembrane region" description="Helical" evidence="7">
    <location>
        <begin position="23"/>
        <end position="45"/>
    </location>
</feature>
<evidence type="ECO:0000256" key="1">
    <source>
        <dbReference type="ARBA" id="ARBA00004141"/>
    </source>
</evidence>
<feature type="transmembrane region" description="Helical" evidence="7">
    <location>
        <begin position="57"/>
        <end position="79"/>
    </location>
</feature>
<feature type="domain" description="GtrA/DPMS transmembrane" evidence="8">
    <location>
        <begin position="25"/>
        <end position="144"/>
    </location>
</feature>
<dbReference type="RefSeq" id="WP_208046021.1">
    <property type="nucleotide sequence ID" value="NZ_JAGDYL010000015.1"/>
</dbReference>
<gene>
    <name evidence="9" type="ORF">J4H91_09470</name>
</gene>
<protein>
    <submittedName>
        <fullName evidence="9">GtrA family protein</fullName>
    </submittedName>
</protein>
<keyword evidence="5 7" id="KW-0472">Membrane</keyword>
<name>A0A939M1Y1_9MICO</name>
<keyword evidence="4 7" id="KW-1133">Transmembrane helix</keyword>
<dbReference type="Proteomes" id="UP000664398">
    <property type="component" value="Unassembled WGS sequence"/>
</dbReference>
<dbReference type="PANTHER" id="PTHR38459:SF1">
    <property type="entry name" value="PROPHAGE BACTOPRENOL-LINKED GLUCOSE TRANSLOCASE HOMOLOG"/>
    <property type="match status" value="1"/>
</dbReference>
<dbReference type="AlphaFoldDB" id="A0A939M1Y1"/>
<evidence type="ECO:0000259" key="8">
    <source>
        <dbReference type="Pfam" id="PF04138"/>
    </source>
</evidence>
<sequence>MPEAAETVPEPGLFLRIIKDRRIAFMIVGGMNTVLGTLWFIGYQLVFEALHVGRFDYILSLVCAQITSVFTSFLSQRYLVFRVRGRFWGDLARFALVSTSAFGANLVLLPLCVELLGLPKIPAQLAVTAVIAISSYLAHRDFSFRRKSPNDMKQHDATPPQRSEGEAAR</sequence>
<comment type="caution">
    <text evidence="9">The sequence shown here is derived from an EMBL/GenBank/DDBJ whole genome shotgun (WGS) entry which is preliminary data.</text>
</comment>
<dbReference type="Pfam" id="PF04138">
    <property type="entry name" value="GtrA_DPMS_TM"/>
    <property type="match status" value="1"/>
</dbReference>
<organism evidence="9 10">
    <name type="scientific">Leucobacter ruminantium</name>
    <dbReference type="NCBI Taxonomy" id="1289170"/>
    <lineage>
        <taxon>Bacteria</taxon>
        <taxon>Bacillati</taxon>
        <taxon>Actinomycetota</taxon>
        <taxon>Actinomycetes</taxon>
        <taxon>Micrococcales</taxon>
        <taxon>Microbacteriaceae</taxon>
        <taxon>Leucobacter</taxon>
    </lineage>
</organism>
<feature type="region of interest" description="Disordered" evidence="6">
    <location>
        <begin position="147"/>
        <end position="169"/>
    </location>
</feature>
<evidence type="ECO:0000256" key="5">
    <source>
        <dbReference type="ARBA" id="ARBA00023136"/>
    </source>
</evidence>
<evidence type="ECO:0000313" key="9">
    <source>
        <dbReference type="EMBL" id="MBO1805545.1"/>
    </source>
</evidence>
<dbReference type="InterPro" id="IPR051401">
    <property type="entry name" value="GtrA_CellWall_Glycosyl"/>
</dbReference>